<reference evidence="2" key="1">
    <citation type="submission" date="2021-01" db="EMBL/GenBank/DDBJ databases">
        <authorList>
            <person name="Corre E."/>
            <person name="Pelletier E."/>
            <person name="Niang G."/>
            <person name="Scheremetjew M."/>
            <person name="Finn R."/>
            <person name="Kale V."/>
            <person name="Holt S."/>
            <person name="Cochrane G."/>
            <person name="Meng A."/>
            <person name="Brown T."/>
            <person name="Cohen L."/>
        </authorList>
    </citation>
    <scope>NUCLEOTIDE SEQUENCE</scope>
</reference>
<evidence type="ECO:0000256" key="1">
    <source>
        <dbReference type="SAM" id="MobiDB-lite"/>
    </source>
</evidence>
<protein>
    <submittedName>
        <fullName evidence="2">Uncharacterized protein</fullName>
    </submittedName>
</protein>
<feature type="compositionally biased region" description="Polar residues" evidence="1">
    <location>
        <begin position="1"/>
        <end position="13"/>
    </location>
</feature>
<feature type="region of interest" description="Disordered" evidence="1">
    <location>
        <begin position="1"/>
        <end position="27"/>
    </location>
</feature>
<gene>
    <name evidence="2" type="ORF">NSCI0253_LOCUS38553</name>
</gene>
<evidence type="ECO:0000313" key="2">
    <source>
        <dbReference type="EMBL" id="CAD8864198.1"/>
    </source>
</evidence>
<organism evidence="2">
    <name type="scientific">Noctiluca scintillans</name>
    <name type="common">Sea sparkle</name>
    <name type="synonym">Red tide dinoflagellate</name>
    <dbReference type="NCBI Taxonomy" id="2966"/>
    <lineage>
        <taxon>Eukaryota</taxon>
        <taxon>Sar</taxon>
        <taxon>Alveolata</taxon>
        <taxon>Dinophyceae</taxon>
        <taxon>Noctilucales</taxon>
        <taxon>Noctilucaceae</taxon>
        <taxon>Noctiluca</taxon>
    </lineage>
</organism>
<dbReference type="AlphaFoldDB" id="A0A7S1ASW4"/>
<dbReference type="EMBL" id="HBFQ01054227">
    <property type="protein sequence ID" value="CAD8864198.1"/>
    <property type="molecule type" value="Transcribed_RNA"/>
</dbReference>
<name>A0A7S1ASW4_NOCSC</name>
<accession>A0A7S1ASW4</accession>
<dbReference type="PANTHER" id="PTHR37948:SF1">
    <property type="entry name" value="BLL5189 PROTEIN"/>
    <property type="match status" value="1"/>
</dbReference>
<sequence>MASSKRSAPQNPSKAKVARSDHGYGDDLSETVYRQRLLEQGKYCDLKPGSRSLDGCLKDPPALPPLAIIREKSGRDPRLDAGSLYFADFPEFRPNLTPKEVLLRGSFGGTYFRDIVSAVTGERHVGKEVIQQFPADWFAGLDLDTQVVSSVYDKNVNRFKVACGGSLGQWETSGWIAGIDPYGWFQWYCHFYLGRRSTDDERQVSRWLRGQGSKGRWRLQLAKKCVDSHARHDDVRISPVIRQTCQHWAYELTAADLAAYECS</sequence>
<dbReference type="PANTHER" id="PTHR37948">
    <property type="entry name" value="ZGC:113208"/>
    <property type="match status" value="1"/>
</dbReference>
<proteinExistence type="predicted"/>